<dbReference type="HOGENOM" id="CLU_012893_6_5_0"/>
<evidence type="ECO:0000256" key="4">
    <source>
        <dbReference type="ARBA" id="ARBA00022475"/>
    </source>
</evidence>
<name>A0A081C3D9_VECG1</name>
<dbReference type="EMBL" id="DF820469">
    <property type="protein sequence ID" value="GAK59094.1"/>
    <property type="molecule type" value="Genomic_DNA"/>
</dbReference>
<dbReference type="eggNOG" id="COG0534">
    <property type="taxonomic scope" value="Bacteria"/>
</dbReference>
<dbReference type="InterPro" id="IPR002528">
    <property type="entry name" value="MATE_fam"/>
</dbReference>
<evidence type="ECO:0000256" key="7">
    <source>
        <dbReference type="ARBA" id="ARBA00023065"/>
    </source>
</evidence>
<dbReference type="Proteomes" id="UP000030661">
    <property type="component" value="Unassembled WGS sequence"/>
</dbReference>
<dbReference type="PANTHER" id="PTHR43298">
    <property type="entry name" value="MULTIDRUG RESISTANCE PROTEIN NORM-RELATED"/>
    <property type="match status" value="1"/>
</dbReference>
<feature type="transmembrane region" description="Helical" evidence="10">
    <location>
        <begin position="444"/>
        <end position="467"/>
    </location>
</feature>
<evidence type="ECO:0000256" key="6">
    <source>
        <dbReference type="ARBA" id="ARBA00022989"/>
    </source>
</evidence>
<dbReference type="PANTHER" id="PTHR43298:SF2">
    <property type="entry name" value="FMN_FAD EXPORTER YEEO-RELATED"/>
    <property type="match status" value="1"/>
</dbReference>
<dbReference type="GO" id="GO:0015297">
    <property type="term" value="F:antiporter activity"/>
    <property type="evidence" value="ECO:0007669"/>
    <property type="project" value="UniProtKB-KW"/>
</dbReference>
<dbReference type="GO" id="GO:0042910">
    <property type="term" value="F:xenobiotic transmembrane transporter activity"/>
    <property type="evidence" value="ECO:0007669"/>
    <property type="project" value="InterPro"/>
</dbReference>
<evidence type="ECO:0000256" key="5">
    <source>
        <dbReference type="ARBA" id="ARBA00022692"/>
    </source>
</evidence>
<feature type="transmembrane region" description="Helical" evidence="10">
    <location>
        <begin position="335"/>
        <end position="355"/>
    </location>
</feature>
<dbReference type="GO" id="GO:0006811">
    <property type="term" value="P:monoatomic ion transport"/>
    <property type="evidence" value="ECO:0007669"/>
    <property type="project" value="UniProtKB-KW"/>
</dbReference>
<feature type="transmembrane region" description="Helical" evidence="10">
    <location>
        <begin position="246"/>
        <end position="270"/>
    </location>
</feature>
<evidence type="ECO:0000256" key="9">
    <source>
        <dbReference type="ARBA" id="ARBA00031636"/>
    </source>
</evidence>
<feature type="transmembrane region" description="Helical" evidence="10">
    <location>
        <begin position="408"/>
        <end position="432"/>
    </location>
</feature>
<dbReference type="Pfam" id="PF01554">
    <property type="entry name" value="MatE"/>
    <property type="match status" value="2"/>
</dbReference>
<dbReference type="PIRSF" id="PIRSF006603">
    <property type="entry name" value="DinF"/>
    <property type="match status" value="1"/>
</dbReference>
<proteinExistence type="predicted"/>
<reference evidence="11" key="1">
    <citation type="journal article" date="2015" name="PeerJ">
        <title>First genomic representation of candidate bacterial phylum KSB3 points to enhanced environmental sensing as a trigger of wastewater bulking.</title>
        <authorList>
            <person name="Sekiguchi Y."/>
            <person name="Ohashi A."/>
            <person name="Parks D.H."/>
            <person name="Yamauchi T."/>
            <person name="Tyson G.W."/>
            <person name="Hugenholtz P."/>
        </authorList>
    </citation>
    <scope>NUCLEOTIDE SEQUENCE [LARGE SCALE GENOMIC DNA]</scope>
</reference>
<evidence type="ECO:0000313" key="11">
    <source>
        <dbReference type="EMBL" id="GAK59094.1"/>
    </source>
</evidence>
<keyword evidence="8 10" id="KW-0472">Membrane</keyword>
<feature type="transmembrane region" description="Helical" evidence="10">
    <location>
        <begin position="214"/>
        <end position="234"/>
    </location>
</feature>
<protein>
    <recommendedName>
        <fullName evidence="9">Multidrug-efflux transporter</fullName>
    </recommendedName>
</protein>
<keyword evidence="6 10" id="KW-1133">Transmembrane helix</keyword>
<feature type="transmembrane region" description="Helical" evidence="10">
    <location>
        <begin position="65"/>
        <end position="85"/>
    </location>
</feature>
<feature type="transmembrane region" description="Helical" evidence="10">
    <location>
        <begin position="141"/>
        <end position="162"/>
    </location>
</feature>
<evidence type="ECO:0000313" key="12">
    <source>
        <dbReference type="Proteomes" id="UP000030661"/>
    </source>
</evidence>
<dbReference type="AlphaFoldDB" id="A0A081C3D9"/>
<evidence type="ECO:0000256" key="10">
    <source>
        <dbReference type="SAM" id="Phobius"/>
    </source>
</evidence>
<keyword evidence="4" id="KW-1003">Cell membrane</keyword>
<dbReference type="STRING" id="1499967.U27_06070"/>
<keyword evidence="7" id="KW-0406">Ion transport</keyword>
<keyword evidence="3" id="KW-0050">Antiport</keyword>
<evidence type="ECO:0000256" key="8">
    <source>
        <dbReference type="ARBA" id="ARBA00023136"/>
    </source>
</evidence>
<dbReference type="GO" id="GO:0005886">
    <property type="term" value="C:plasma membrane"/>
    <property type="evidence" value="ECO:0007669"/>
    <property type="project" value="UniProtKB-SubCell"/>
</dbReference>
<feature type="transmembrane region" description="Helical" evidence="10">
    <location>
        <begin position="105"/>
        <end position="129"/>
    </location>
</feature>
<dbReference type="CDD" id="cd13133">
    <property type="entry name" value="MATE_like_7"/>
    <property type="match status" value="1"/>
</dbReference>
<sequence>MRFCSPGIIKIRLVPADNLVRREFRRTRLFVGTGIFKRISTLIMHKLMIERVKSRWACESGYRNILVLAFPLILSTSAWSVQHFVDRMFLTWYSPETIAAAMPAGILNFALMTVFIGTAGYVSTFIAQYFGANQHDRIGPVLWQGIYISVIAGVGFLALIPYSGSLFRFIGHDPIIQRYETIYFRVLCYGAVPAIASSALSGFFSGLGKTWPIMWVNVLATVVNLVLDYTMIFGKWGFAERGIQGAAIATVIATYVSCGVFMLLLSRRAFDEQYHTRRGWRLDLGLLRRIWKFGFPNGVQFFLDMIGFTAFLLFMGRLGTVSLAATNIAFNINSLAFMPMLGFGIAVSVLVAQHLGENKPELAERSVYSGFHITFLYMGSIALCYFFLPKLFLWPYSLQSDAAAFEPIRQLTTVLLRFVAVYSLFDALTIIFASAVKGAGDTRFAMYAILLISGAVFTLPSYLALIVLKQNVYVGWVIASTYAIVMGLTFFFRFLQGKWKTMRVIEEVPPFIPPLLSENPVVEYEI</sequence>
<gene>
    <name evidence="11" type="ORF">U27_06070</name>
</gene>
<organism evidence="11">
    <name type="scientific">Vecturithrix granuli</name>
    <dbReference type="NCBI Taxonomy" id="1499967"/>
    <lineage>
        <taxon>Bacteria</taxon>
        <taxon>Candidatus Moduliflexota</taxon>
        <taxon>Candidatus Vecturitrichia</taxon>
        <taxon>Candidatus Vecturitrichales</taxon>
        <taxon>Candidatus Vecturitrichaceae</taxon>
        <taxon>Candidatus Vecturithrix</taxon>
    </lineage>
</organism>
<evidence type="ECO:0000256" key="2">
    <source>
        <dbReference type="ARBA" id="ARBA00022448"/>
    </source>
</evidence>
<evidence type="ECO:0000256" key="3">
    <source>
        <dbReference type="ARBA" id="ARBA00022449"/>
    </source>
</evidence>
<comment type="subcellular location">
    <subcellularLocation>
        <location evidence="1">Cell membrane</location>
        <topology evidence="1">Multi-pass membrane protein</topology>
    </subcellularLocation>
</comment>
<feature type="transmembrane region" description="Helical" evidence="10">
    <location>
        <begin position="473"/>
        <end position="495"/>
    </location>
</feature>
<keyword evidence="12" id="KW-1185">Reference proteome</keyword>
<evidence type="ECO:0000256" key="1">
    <source>
        <dbReference type="ARBA" id="ARBA00004651"/>
    </source>
</evidence>
<dbReference type="InterPro" id="IPR050222">
    <property type="entry name" value="MATE_MdtK"/>
</dbReference>
<accession>A0A081C3D9</accession>
<feature type="transmembrane region" description="Helical" evidence="10">
    <location>
        <begin position="367"/>
        <end position="388"/>
    </location>
</feature>
<keyword evidence="5 10" id="KW-0812">Transmembrane</keyword>
<feature type="transmembrane region" description="Helical" evidence="10">
    <location>
        <begin position="182"/>
        <end position="207"/>
    </location>
</feature>
<feature type="transmembrane region" description="Helical" evidence="10">
    <location>
        <begin position="290"/>
        <end position="315"/>
    </location>
</feature>
<keyword evidence="2" id="KW-0813">Transport</keyword>
<dbReference type="NCBIfam" id="TIGR00797">
    <property type="entry name" value="matE"/>
    <property type="match status" value="1"/>
</dbReference>
<dbReference type="InterPro" id="IPR048279">
    <property type="entry name" value="MdtK-like"/>
</dbReference>